<evidence type="ECO:0000313" key="3">
    <source>
        <dbReference type="EMBL" id="CAA7407848.1"/>
    </source>
</evidence>
<name>A0A7I8JKT3_SPIIN</name>
<feature type="region of interest" description="Disordered" evidence="1">
    <location>
        <begin position="27"/>
        <end position="53"/>
    </location>
</feature>
<dbReference type="AlphaFoldDB" id="A0A7I8JKT3"/>
<keyword evidence="4" id="KW-1185">Reference proteome</keyword>
<organism evidence="2">
    <name type="scientific">Spirodela intermedia</name>
    <name type="common">Intermediate duckweed</name>
    <dbReference type="NCBI Taxonomy" id="51605"/>
    <lineage>
        <taxon>Eukaryota</taxon>
        <taxon>Viridiplantae</taxon>
        <taxon>Streptophyta</taxon>
        <taxon>Embryophyta</taxon>
        <taxon>Tracheophyta</taxon>
        <taxon>Spermatophyta</taxon>
        <taxon>Magnoliopsida</taxon>
        <taxon>Liliopsida</taxon>
        <taxon>Araceae</taxon>
        <taxon>Lemnoideae</taxon>
        <taxon>Spirodela</taxon>
    </lineage>
</organism>
<dbReference type="Proteomes" id="UP000663760">
    <property type="component" value="Chromosome 14"/>
</dbReference>
<evidence type="ECO:0000256" key="1">
    <source>
        <dbReference type="SAM" id="MobiDB-lite"/>
    </source>
</evidence>
<proteinExistence type="predicted"/>
<feature type="compositionally biased region" description="Polar residues" evidence="1">
    <location>
        <begin position="42"/>
        <end position="53"/>
    </location>
</feature>
<sequence length="53" mass="5493">MRAPAAPGPPGPVAIIQGPYIENGLRLSHLASPPPQGKYSLNDLSANSNTGWL</sequence>
<evidence type="ECO:0000313" key="2">
    <source>
        <dbReference type="EMBL" id="CAA2631516.1"/>
    </source>
</evidence>
<protein>
    <submittedName>
        <fullName evidence="2">Uncharacterized protein</fullName>
    </submittedName>
</protein>
<dbReference type="EMBL" id="LR743601">
    <property type="protein sequence ID" value="CAA2631516.1"/>
    <property type="molecule type" value="Genomic_DNA"/>
</dbReference>
<dbReference type="EMBL" id="LR746277">
    <property type="protein sequence ID" value="CAA7407848.1"/>
    <property type="molecule type" value="Genomic_DNA"/>
</dbReference>
<gene>
    <name evidence="2" type="ORF">SI7747_14017164</name>
    <name evidence="3" type="ORF">SI8410_14018526</name>
</gene>
<evidence type="ECO:0000313" key="4">
    <source>
        <dbReference type="Proteomes" id="UP000663760"/>
    </source>
</evidence>
<reference evidence="2" key="1">
    <citation type="submission" date="2019-12" db="EMBL/GenBank/DDBJ databases">
        <authorList>
            <person name="Scholz U."/>
            <person name="Mascher M."/>
            <person name="Fiebig A."/>
        </authorList>
    </citation>
    <scope>NUCLEOTIDE SEQUENCE</scope>
</reference>
<accession>A0A7I8JKT3</accession>